<reference evidence="3" key="1">
    <citation type="submission" date="2022-11" db="UniProtKB">
        <authorList>
            <consortium name="WormBaseParasite"/>
        </authorList>
    </citation>
    <scope>IDENTIFICATION</scope>
</reference>
<proteinExistence type="predicted"/>
<accession>A0A914YGY6</accession>
<dbReference type="WBParaSite" id="PSU_v2.g1859.t1">
    <property type="protein sequence ID" value="PSU_v2.g1859.t1"/>
    <property type="gene ID" value="PSU_v2.g1859"/>
</dbReference>
<name>A0A914YGY6_9BILA</name>
<evidence type="ECO:0000313" key="3">
    <source>
        <dbReference type="WBParaSite" id="PSU_v2.g1859.t1"/>
    </source>
</evidence>
<feature type="coiled-coil region" evidence="1">
    <location>
        <begin position="89"/>
        <end position="152"/>
    </location>
</feature>
<keyword evidence="2" id="KW-1185">Reference proteome</keyword>
<dbReference type="Proteomes" id="UP000887577">
    <property type="component" value="Unplaced"/>
</dbReference>
<evidence type="ECO:0000313" key="2">
    <source>
        <dbReference type="Proteomes" id="UP000887577"/>
    </source>
</evidence>
<dbReference type="AlphaFoldDB" id="A0A914YGY6"/>
<keyword evidence="1" id="KW-0175">Coiled coil</keyword>
<evidence type="ECO:0000256" key="1">
    <source>
        <dbReference type="SAM" id="Coils"/>
    </source>
</evidence>
<feature type="coiled-coil region" evidence="1">
    <location>
        <begin position="30"/>
        <end position="64"/>
    </location>
</feature>
<protein>
    <submittedName>
        <fullName evidence="3">Uncharacterized protein</fullName>
    </submittedName>
</protein>
<organism evidence="2 3">
    <name type="scientific">Panagrolaimus superbus</name>
    <dbReference type="NCBI Taxonomy" id="310955"/>
    <lineage>
        <taxon>Eukaryota</taxon>
        <taxon>Metazoa</taxon>
        <taxon>Ecdysozoa</taxon>
        <taxon>Nematoda</taxon>
        <taxon>Chromadorea</taxon>
        <taxon>Rhabditida</taxon>
        <taxon>Tylenchina</taxon>
        <taxon>Panagrolaimomorpha</taxon>
        <taxon>Panagrolaimoidea</taxon>
        <taxon>Panagrolaimidae</taxon>
        <taxon>Panagrolaimus</taxon>
    </lineage>
</organism>
<sequence>MNFARPGLAKDKAKRIVEVRRFIQNIQTLLTEKRGIIDLTEKKIEETEKEVGELKARKEALTKETFAEFCKKNNINDLSAFQNEDVELQKDYSEKKTKIENEIKNLQNELQYITDARTDERSRAETNLQAAKNRLEELREVWKKARDECNEKHSQFLKFHTELEEREKDIEENQRYQK</sequence>